<protein>
    <submittedName>
        <fullName evidence="1">Uncharacterized protein</fullName>
    </submittedName>
</protein>
<proteinExistence type="predicted"/>
<dbReference type="AlphaFoldDB" id="A0A8J2LCN2"/>
<reference evidence="1" key="1">
    <citation type="submission" date="2021-06" db="EMBL/GenBank/DDBJ databases">
        <authorList>
            <person name="Hodson N. C."/>
            <person name="Mongue J. A."/>
            <person name="Jaron S. K."/>
        </authorList>
    </citation>
    <scope>NUCLEOTIDE SEQUENCE</scope>
</reference>
<comment type="caution">
    <text evidence="1">The sequence shown here is derived from an EMBL/GenBank/DDBJ whole genome shotgun (WGS) entry which is preliminary data.</text>
</comment>
<evidence type="ECO:0000313" key="1">
    <source>
        <dbReference type="EMBL" id="CAG7829571.1"/>
    </source>
</evidence>
<gene>
    <name evidence="1" type="ORF">AFUS01_LOCUS39430</name>
</gene>
<keyword evidence="2" id="KW-1185">Reference proteome</keyword>
<dbReference type="Proteomes" id="UP000708208">
    <property type="component" value="Unassembled WGS sequence"/>
</dbReference>
<sequence>MNEQAFVTCCNYILEMVISNLSLADGTCRTVIDKAAREKRSGKIRSCRNHAHQQSSMTIRIFVNQVDN</sequence>
<evidence type="ECO:0000313" key="2">
    <source>
        <dbReference type="Proteomes" id="UP000708208"/>
    </source>
</evidence>
<name>A0A8J2LCN2_9HEXA</name>
<dbReference type="EMBL" id="CAJVCH010552075">
    <property type="protein sequence ID" value="CAG7829571.1"/>
    <property type="molecule type" value="Genomic_DNA"/>
</dbReference>
<organism evidence="1 2">
    <name type="scientific">Allacma fusca</name>
    <dbReference type="NCBI Taxonomy" id="39272"/>
    <lineage>
        <taxon>Eukaryota</taxon>
        <taxon>Metazoa</taxon>
        <taxon>Ecdysozoa</taxon>
        <taxon>Arthropoda</taxon>
        <taxon>Hexapoda</taxon>
        <taxon>Collembola</taxon>
        <taxon>Symphypleona</taxon>
        <taxon>Sminthuridae</taxon>
        <taxon>Allacma</taxon>
    </lineage>
</organism>
<accession>A0A8J2LCN2</accession>